<sequence length="1059" mass="117621">MVNFPIPSRIPTPQGQNCPTFKPPPLDGSYTVPELFDYNAEHNTEHPLFVFADGENTTRTVRYPEAWRMIKRTAKIVQGNYKRLEDRYVAQENVRPAEQGPTIGILASVDTISYFSMIVGTMRLGFVPFPISIRNSPAGVAHLISKTHVIQLYVSPDPAMQRLCKEAVTLLEKDGVHVEVLPMIQFANISDEGAPAKEEPEIEFGKLDLDKVVCVMHSSGSTSFPKPIYFSHRTLLQWTMLPSFGEVDLCGMILGVHAVPLFHAMGIVNVIWTVVSGLIMGVFKPSSPPVVPTPERYLEGIKATKSEVLFCVPSFVEAWVYSGAPMNKTVGDQLARMGVALFPFYGATEIGSFSMFIPSELPSVDEWEYFKISPNLEVEMLPQDGMDDIFEATVIHTQYFKPNVINGTTKDGRGIYRTSDLVQRHPHDPERWRMYGRTDDQLMLSTGEKTNPGPLEAILVHDPHIAAAIMFGRGRFQNGVLIEPKKEFMFDPRDERKLADFRNKIWPAVERLNQFAPAHSRLFKEMIVIADPAKPFEYTPKGTPRRHVVIKAYEPEIEAVYDAVKDSSQPDLPPPTSWTEETTLEFMRAVVAKVMKRKLGDGDDLFQEGCDSLEATWIRNTVMHALRQSTSISLHGLPANFVYDNPTIATLAAFVAKLLQRSAAGQQHGDSKAEADQFKIEELDAMVAKYTTAFPSHIVRPGAVEPASVDEVVFNYRYDREARGASPRAARCEAVGEKGKDVFKLWGLNERLVDSGKVVLLRADLPKPNLGLKEETYKEIQASVTSVIHNAWRVDFNLSLSSFEPLIMGVRNLVDLVLGSPRPAPPAILFTSSISVLANQHSPVPELPIAEAKQVVGLGYGESKWVGESVLLRAMRETGMRANVVRVGQLAGDSVVGGWNEKEWVPVFLRGSQVLKAVPKRDEEISWIPVDVAASALLEMLGSSEPVLHLVHPNPAEWGIVSDTASELLGVPVIPYADWVSKLQEAHRTTAGDHDAPKKNPALNLVDFFANDLAIESSVVLSTERAEKVSESLRNAKRLGREDVEKWIAHWRGTGFLSA</sequence>
<dbReference type="PANTHER" id="PTHR43439">
    <property type="entry name" value="PHENYLACETATE-COENZYME A LIGASE"/>
    <property type="match status" value="1"/>
</dbReference>
<dbReference type="InterPro" id="IPR036736">
    <property type="entry name" value="ACP-like_sf"/>
</dbReference>
<evidence type="ECO:0000256" key="1">
    <source>
        <dbReference type="ARBA" id="ARBA00022450"/>
    </source>
</evidence>
<evidence type="ECO:0000259" key="3">
    <source>
        <dbReference type="SMART" id="SM00823"/>
    </source>
</evidence>
<dbReference type="SUPFAM" id="SSF56801">
    <property type="entry name" value="Acetyl-CoA synthetase-like"/>
    <property type="match status" value="1"/>
</dbReference>
<accession>A0A4S4LUE1</accession>
<dbReference type="InterPro" id="IPR036291">
    <property type="entry name" value="NAD(P)-bd_dom_sf"/>
</dbReference>
<dbReference type="PROSITE" id="PS00455">
    <property type="entry name" value="AMP_BINDING"/>
    <property type="match status" value="1"/>
</dbReference>
<dbReference type="Pfam" id="PF23562">
    <property type="entry name" value="AMP-binding_C_3"/>
    <property type="match status" value="1"/>
</dbReference>
<dbReference type="InterPro" id="IPR000873">
    <property type="entry name" value="AMP-dep_synth/lig_dom"/>
</dbReference>
<dbReference type="Gene3D" id="3.40.50.12780">
    <property type="entry name" value="N-terminal domain of ligase-like"/>
    <property type="match status" value="1"/>
</dbReference>
<dbReference type="Gene3D" id="1.10.1200.10">
    <property type="entry name" value="ACP-like"/>
    <property type="match status" value="1"/>
</dbReference>
<proteinExistence type="predicted"/>
<dbReference type="PANTHER" id="PTHR43439:SF2">
    <property type="entry name" value="ENZYME, PUTATIVE (JCVI)-RELATED"/>
    <property type="match status" value="1"/>
</dbReference>
<keyword evidence="5" id="KW-1185">Reference proteome</keyword>
<evidence type="ECO:0000313" key="5">
    <source>
        <dbReference type="Proteomes" id="UP000310158"/>
    </source>
</evidence>
<comment type="caution">
    <text evidence="4">The sequence shown here is derived from an EMBL/GenBank/DDBJ whole genome shotgun (WGS) entry which is preliminary data.</text>
</comment>
<organism evidence="4 5">
    <name type="scientific">Bondarzewia mesenterica</name>
    <dbReference type="NCBI Taxonomy" id="1095465"/>
    <lineage>
        <taxon>Eukaryota</taxon>
        <taxon>Fungi</taxon>
        <taxon>Dikarya</taxon>
        <taxon>Basidiomycota</taxon>
        <taxon>Agaricomycotina</taxon>
        <taxon>Agaricomycetes</taxon>
        <taxon>Russulales</taxon>
        <taxon>Bondarzewiaceae</taxon>
        <taxon>Bondarzewia</taxon>
    </lineage>
</organism>
<dbReference type="SUPFAM" id="SSF51735">
    <property type="entry name" value="NAD(P)-binding Rossmann-fold domains"/>
    <property type="match status" value="1"/>
</dbReference>
<evidence type="ECO:0000256" key="2">
    <source>
        <dbReference type="ARBA" id="ARBA00022553"/>
    </source>
</evidence>
<feature type="domain" description="Polyketide synthase-like phosphopantetheine-binding" evidence="3">
    <location>
        <begin position="584"/>
        <end position="659"/>
    </location>
</feature>
<keyword evidence="2" id="KW-0597">Phosphoprotein</keyword>
<reference evidence="4 5" key="1">
    <citation type="submission" date="2019-02" db="EMBL/GenBank/DDBJ databases">
        <title>Genome sequencing of the rare red list fungi Bondarzewia mesenterica.</title>
        <authorList>
            <person name="Buettner E."/>
            <person name="Kellner H."/>
        </authorList>
    </citation>
    <scope>NUCLEOTIDE SEQUENCE [LARGE SCALE GENOMIC DNA]</scope>
    <source>
        <strain evidence="4 5">DSM 108281</strain>
    </source>
</reference>
<dbReference type="InterPro" id="IPR051414">
    <property type="entry name" value="Adenylate-forming_Reductase"/>
</dbReference>
<gene>
    <name evidence="4" type="ORF">EW146_g4648</name>
</gene>
<dbReference type="SMART" id="SM00823">
    <property type="entry name" value="PKS_PP"/>
    <property type="match status" value="1"/>
</dbReference>
<keyword evidence="1" id="KW-0596">Phosphopantetheine</keyword>
<protein>
    <recommendedName>
        <fullName evidence="3">Polyketide synthase-like phosphopantetheine-binding domain-containing protein</fullName>
    </recommendedName>
</protein>
<dbReference type="Pfam" id="PF07993">
    <property type="entry name" value="NAD_binding_4"/>
    <property type="match status" value="1"/>
</dbReference>
<dbReference type="Gene3D" id="3.40.50.720">
    <property type="entry name" value="NAD(P)-binding Rossmann-like Domain"/>
    <property type="match status" value="1"/>
</dbReference>
<dbReference type="Pfam" id="PF00501">
    <property type="entry name" value="AMP-binding"/>
    <property type="match status" value="1"/>
</dbReference>
<dbReference type="InterPro" id="IPR020806">
    <property type="entry name" value="PKS_PP-bd"/>
</dbReference>
<dbReference type="EMBL" id="SGPL01000184">
    <property type="protein sequence ID" value="THH15905.1"/>
    <property type="molecule type" value="Genomic_DNA"/>
</dbReference>
<name>A0A4S4LUE1_9AGAM</name>
<dbReference type="OrthoDB" id="429813at2759"/>
<dbReference type="InterPro" id="IPR020845">
    <property type="entry name" value="AMP-binding_CS"/>
</dbReference>
<dbReference type="Proteomes" id="UP000310158">
    <property type="component" value="Unassembled WGS sequence"/>
</dbReference>
<evidence type="ECO:0000313" key="4">
    <source>
        <dbReference type="EMBL" id="THH15905.1"/>
    </source>
</evidence>
<dbReference type="GO" id="GO:0031177">
    <property type="term" value="F:phosphopantetheine binding"/>
    <property type="evidence" value="ECO:0007669"/>
    <property type="project" value="InterPro"/>
</dbReference>
<dbReference type="SUPFAM" id="SSF47336">
    <property type="entry name" value="ACP-like"/>
    <property type="match status" value="1"/>
</dbReference>
<dbReference type="InterPro" id="IPR042099">
    <property type="entry name" value="ANL_N_sf"/>
</dbReference>
<dbReference type="InterPro" id="IPR013120">
    <property type="entry name" value="FAR_NAD-bd"/>
</dbReference>
<dbReference type="AlphaFoldDB" id="A0A4S4LUE1"/>